<keyword evidence="11" id="KW-1185">Reference proteome</keyword>
<feature type="transmembrane region" description="Helical" evidence="8">
    <location>
        <begin position="181"/>
        <end position="205"/>
    </location>
</feature>
<dbReference type="InterPro" id="IPR000515">
    <property type="entry name" value="MetI-like"/>
</dbReference>
<name>A0ABM9D9T5_9BACT</name>
<feature type="domain" description="ABC transmembrane type-1" evidence="9">
    <location>
        <begin position="70"/>
        <end position="256"/>
    </location>
</feature>
<evidence type="ECO:0000256" key="5">
    <source>
        <dbReference type="ARBA" id="ARBA00022692"/>
    </source>
</evidence>
<proteinExistence type="inferred from homology"/>
<keyword evidence="2 8" id="KW-0813">Transport</keyword>
<keyword evidence="6 8" id="KW-1133">Transmembrane helix</keyword>
<feature type="transmembrane region" description="Helical" evidence="8">
    <location>
        <begin position="108"/>
        <end position="130"/>
    </location>
</feature>
<evidence type="ECO:0000256" key="7">
    <source>
        <dbReference type="ARBA" id="ARBA00023136"/>
    </source>
</evidence>
<accession>A0ABM9D9T5</accession>
<feature type="transmembrane region" description="Helical" evidence="8">
    <location>
        <begin position="235"/>
        <end position="259"/>
    </location>
</feature>
<comment type="subcellular location">
    <subcellularLocation>
        <location evidence="1">Cell inner membrane</location>
        <topology evidence="1">Multi-pass membrane protein</topology>
    </subcellularLocation>
    <subcellularLocation>
        <location evidence="8">Cell membrane</location>
        <topology evidence="8">Multi-pass membrane protein</topology>
    </subcellularLocation>
</comment>
<feature type="transmembrane region" description="Helical" evidence="8">
    <location>
        <begin position="69"/>
        <end position="96"/>
    </location>
</feature>
<dbReference type="SUPFAM" id="SSF161098">
    <property type="entry name" value="MetI-like"/>
    <property type="match status" value="1"/>
</dbReference>
<evidence type="ECO:0000256" key="1">
    <source>
        <dbReference type="ARBA" id="ARBA00004429"/>
    </source>
</evidence>
<evidence type="ECO:0000256" key="8">
    <source>
        <dbReference type="RuleBase" id="RU363032"/>
    </source>
</evidence>
<dbReference type="InterPro" id="IPR035906">
    <property type="entry name" value="MetI-like_sf"/>
</dbReference>
<feature type="transmembrane region" description="Helical" evidence="8">
    <location>
        <begin position="136"/>
        <end position="161"/>
    </location>
</feature>
<comment type="similarity">
    <text evidence="8">Belongs to the binding-protein-dependent transport system permease family.</text>
</comment>
<keyword evidence="3" id="KW-1003">Cell membrane</keyword>
<dbReference type="RefSeq" id="WP_305732754.1">
    <property type="nucleotide sequence ID" value="NZ_OW150024.1"/>
</dbReference>
<evidence type="ECO:0000313" key="10">
    <source>
        <dbReference type="EMBL" id="CAH2031971.1"/>
    </source>
</evidence>
<keyword evidence="7 8" id="KW-0472">Membrane</keyword>
<dbReference type="EMBL" id="OW150024">
    <property type="protein sequence ID" value="CAH2031971.1"/>
    <property type="molecule type" value="Genomic_DNA"/>
</dbReference>
<organism evidence="10 11">
    <name type="scientific">Trichlorobacter ammonificans</name>
    <dbReference type="NCBI Taxonomy" id="2916410"/>
    <lineage>
        <taxon>Bacteria</taxon>
        <taxon>Pseudomonadati</taxon>
        <taxon>Thermodesulfobacteriota</taxon>
        <taxon>Desulfuromonadia</taxon>
        <taxon>Geobacterales</taxon>
        <taxon>Geobacteraceae</taxon>
        <taxon>Trichlorobacter</taxon>
    </lineage>
</organism>
<keyword evidence="4" id="KW-0997">Cell inner membrane</keyword>
<evidence type="ECO:0000256" key="2">
    <source>
        <dbReference type="ARBA" id="ARBA00022448"/>
    </source>
</evidence>
<evidence type="ECO:0000313" key="11">
    <source>
        <dbReference type="Proteomes" id="UP001295463"/>
    </source>
</evidence>
<evidence type="ECO:0000256" key="4">
    <source>
        <dbReference type="ARBA" id="ARBA00022519"/>
    </source>
</evidence>
<dbReference type="Pfam" id="PF00528">
    <property type="entry name" value="BPD_transp_1"/>
    <property type="match status" value="1"/>
</dbReference>
<protein>
    <submittedName>
        <fullName evidence="10">ABC transporter permease</fullName>
    </submittedName>
</protein>
<evidence type="ECO:0000259" key="9">
    <source>
        <dbReference type="PROSITE" id="PS50928"/>
    </source>
</evidence>
<evidence type="ECO:0000256" key="6">
    <source>
        <dbReference type="ARBA" id="ARBA00022989"/>
    </source>
</evidence>
<reference evidence="10 11" key="1">
    <citation type="submission" date="2022-03" db="EMBL/GenBank/DDBJ databases">
        <authorList>
            <person name="Koch H."/>
        </authorList>
    </citation>
    <scope>NUCLEOTIDE SEQUENCE [LARGE SCALE GENOMIC DNA]</scope>
    <source>
        <strain evidence="10 11">G1</strain>
    </source>
</reference>
<gene>
    <name evidence="10" type="ORF">GEAMG1_2136</name>
</gene>
<sequence length="271" mass="29355">MGNKTGFILCLTVTGGLMAFILLPLVVVLSGSFLNPSLVGLSSDLWSGAQHAIFDFSAFGYLMASYGDWVLFSLQLAVACVLICLLTAVPAGYALARHPFPGSRLVEEFVLLPLSLPGITLSIGLLTAYGELRGPLLVLFGHLLYTLPFMLKVVTATLRSFDVERLENAARTMGASRYQRLFLVVLPNLRHAMMVGSLLVFAVSWGEFNVSFLLNRGRPQTFPAVLYDTYTNQSIQISSAATTIFLAIVIPAVLAIQWLGGKESTDMEQGA</sequence>
<dbReference type="Gene3D" id="1.10.3720.10">
    <property type="entry name" value="MetI-like"/>
    <property type="match status" value="1"/>
</dbReference>
<dbReference type="PANTHER" id="PTHR43357">
    <property type="entry name" value="INNER MEMBRANE ABC TRANSPORTER PERMEASE PROTEIN YDCV"/>
    <property type="match status" value="1"/>
</dbReference>
<keyword evidence="5 8" id="KW-0812">Transmembrane</keyword>
<dbReference type="PANTHER" id="PTHR43357:SF4">
    <property type="entry name" value="INNER MEMBRANE ABC TRANSPORTER PERMEASE PROTEIN YDCV"/>
    <property type="match status" value="1"/>
</dbReference>
<evidence type="ECO:0000256" key="3">
    <source>
        <dbReference type="ARBA" id="ARBA00022475"/>
    </source>
</evidence>
<dbReference type="Proteomes" id="UP001295463">
    <property type="component" value="Chromosome"/>
</dbReference>
<dbReference type="CDD" id="cd06261">
    <property type="entry name" value="TM_PBP2"/>
    <property type="match status" value="1"/>
</dbReference>
<dbReference type="PROSITE" id="PS50928">
    <property type="entry name" value="ABC_TM1"/>
    <property type="match status" value="1"/>
</dbReference>
<feature type="transmembrane region" description="Helical" evidence="8">
    <location>
        <begin position="7"/>
        <end position="34"/>
    </location>
</feature>